<feature type="region of interest" description="Disordered" evidence="4">
    <location>
        <begin position="152"/>
        <end position="180"/>
    </location>
</feature>
<dbReference type="InterPro" id="IPR036390">
    <property type="entry name" value="WH_DNA-bd_sf"/>
</dbReference>
<evidence type="ECO:0000256" key="4">
    <source>
        <dbReference type="SAM" id="MobiDB-lite"/>
    </source>
</evidence>
<gene>
    <name evidence="6" type="ORF">HLQ16_19960</name>
</gene>
<sequence length="180" mass="20871">MENPLPERLLQQFFYFMNLMSRGRRQEHFGDNEIKLSHGQGHLLGVLLTNDGSTQKELSLHLRIRPTSLGELVTKLEQNGYVERRVNENDKRVMNIYLTQNGRKVVNDVMKDRNVVINKMFSGLSEDGEQQQLFTLMGKLIASMEEDMVGNDEECKDFPSRTNYTGSSFDDSHFRNNEDH</sequence>
<dbReference type="GO" id="GO:0003700">
    <property type="term" value="F:DNA-binding transcription factor activity"/>
    <property type="evidence" value="ECO:0007669"/>
    <property type="project" value="InterPro"/>
</dbReference>
<evidence type="ECO:0000256" key="3">
    <source>
        <dbReference type="ARBA" id="ARBA00023163"/>
    </source>
</evidence>
<dbReference type="EMBL" id="JABEYB010000020">
    <property type="protein sequence ID" value="NNU78189.1"/>
    <property type="molecule type" value="Genomic_DNA"/>
</dbReference>
<comment type="caution">
    <text evidence="6">The sequence shown here is derived from an EMBL/GenBank/DDBJ whole genome shotgun (WGS) entry which is preliminary data.</text>
</comment>
<dbReference type="AlphaFoldDB" id="A0A7Y3SZE2"/>
<dbReference type="SMART" id="SM00347">
    <property type="entry name" value="HTH_MARR"/>
    <property type="match status" value="1"/>
</dbReference>
<dbReference type="SUPFAM" id="SSF46785">
    <property type="entry name" value="Winged helix' DNA-binding domain"/>
    <property type="match status" value="1"/>
</dbReference>
<accession>A0A7Y3SZE2</accession>
<dbReference type="PROSITE" id="PS01117">
    <property type="entry name" value="HTH_MARR_1"/>
    <property type="match status" value="1"/>
</dbReference>
<evidence type="ECO:0000259" key="5">
    <source>
        <dbReference type="PROSITE" id="PS50995"/>
    </source>
</evidence>
<protein>
    <submittedName>
        <fullName evidence="6">Winged helix-turn-helix transcriptional regulator</fullName>
    </submittedName>
</protein>
<dbReference type="PROSITE" id="PS50995">
    <property type="entry name" value="HTH_MARR_2"/>
    <property type="match status" value="1"/>
</dbReference>
<dbReference type="PRINTS" id="PR00598">
    <property type="entry name" value="HTHMARR"/>
</dbReference>
<feature type="compositionally biased region" description="Polar residues" evidence="4">
    <location>
        <begin position="160"/>
        <end position="169"/>
    </location>
</feature>
<evidence type="ECO:0000256" key="2">
    <source>
        <dbReference type="ARBA" id="ARBA00023125"/>
    </source>
</evidence>
<dbReference type="RefSeq" id="WP_171298779.1">
    <property type="nucleotide sequence ID" value="NZ_CP077616.1"/>
</dbReference>
<dbReference type="Gene3D" id="1.10.10.10">
    <property type="entry name" value="Winged helix-like DNA-binding domain superfamily/Winged helix DNA-binding domain"/>
    <property type="match status" value="1"/>
</dbReference>
<evidence type="ECO:0000313" key="6">
    <source>
        <dbReference type="EMBL" id="NNU78189.1"/>
    </source>
</evidence>
<dbReference type="GeneID" id="83594756"/>
<dbReference type="InterPro" id="IPR036388">
    <property type="entry name" value="WH-like_DNA-bd_sf"/>
</dbReference>
<reference evidence="6 7" key="1">
    <citation type="submission" date="2020-05" db="EMBL/GenBank/DDBJ databases">
        <title>Complete genome of Clostridium estertheticum subspecies estertheticum, isolated from Vacuum packed lamb meat from New Zealand imported to Switzerland.</title>
        <authorList>
            <person name="Wambui J."/>
            <person name="Stevens M.J.A."/>
            <person name="Stephan R."/>
        </authorList>
    </citation>
    <scope>NUCLEOTIDE SEQUENCE [LARGE SCALE GENOMIC DNA]</scope>
    <source>
        <strain evidence="6 7">CEST001</strain>
    </source>
</reference>
<organism evidence="6 7">
    <name type="scientific">Clostridium estertheticum</name>
    <dbReference type="NCBI Taxonomy" id="238834"/>
    <lineage>
        <taxon>Bacteria</taxon>
        <taxon>Bacillati</taxon>
        <taxon>Bacillota</taxon>
        <taxon>Clostridia</taxon>
        <taxon>Eubacteriales</taxon>
        <taxon>Clostridiaceae</taxon>
        <taxon>Clostridium</taxon>
    </lineage>
</organism>
<name>A0A7Y3SZE2_9CLOT</name>
<keyword evidence="3" id="KW-0804">Transcription</keyword>
<dbReference type="PANTHER" id="PTHR42756:SF1">
    <property type="entry name" value="TRANSCRIPTIONAL REPRESSOR OF EMRAB OPERON"/>
    <property type="match status" value="1"/>
</dbReference>
<proteinExistence type="predicted"/>
<dbReference type="Proteomes" id="UP000531659">
    <property type="component" value="Unassembled WGS sequence"/>
</dbReference>
<dbReference type="InterPro" id="IPR000835">
    <property type="entry name" value="HTH_MarR-typ"/>
</dbReference>
<dbReference type="GO" id="GO:0003677">
    <property type="term" value="F:DNA binding"/>
    <property type="evidence" value="ECO:0007669"/>
    <property type="project" value="UniProtKB-KW"/>
</dbReference>
<feature type="compositionally biased region" description="Basic and acidic residues" evidence="4">
    <location>
        <begin position="170"/>
        <end position="180"/>
    </location>
</feature>
<evidence type="ECO:0000313" key="7">
    <source>
        <dbReference type="Proteomes" id="UP000531659"/>
    </source>
</evidence>
<dbReference type="PANTHER" id="PTHR42756">
    <property type="entry name" value="TRANSCRIPTIONAL REGULATOR, MARR"/>
    <property type="match status" value="1"/>
</dbReference>
<feature type="domain" description="HTH marR-type" evidence="5">
    <location>
        <begin position="10"/>
        <end position="142"/>
    </location>
</feature>
<dbReference type="Pfam" id="PF01047">
    <property type="entry name" value="MarR"/>
    <property type="match status" value="1"/>
</dbReference>
<evidence type="ECO:0000256" key="1">
    <source>
        <dbReference type="ARBA" id="ARBA00023015"/>
    </source>
</evidence>
<keyword evidence="2" id="KW-0238">DNA-binding</keyword>
<keyword evidence="1" id="KW-0805">Transcription regulation</keyword>
<dbReference type="InterPro" id="IPR023187">
    <property type="entry name" value="Tscrpt_reg_MarR-type_CS"/>
</dbReference>